<evidence type="ECO:0000313" key="2">
    <source>
        <dbReference type="Proteomes" id="UP001442841"/>
    </source>
</evidence>
<accession>A0ABZ3FTX9</accession>
<dbReference type="RefSeq" id="WP_425309626.1">
    <property type="nucleotide sequence ID" value="NZ_CP154795.1"/>
</dbReference>
<dbReference type="EMBL" id="CP154795">
    <property type="protein sequence ID" value="XAN08170.1"/>
    <property type="molecule type" value="Genomic_DNA"/>
</dbReference>
<proteinExistence type="predicted"/>
<gene>
    <name evidence="1" type="ORF">AADG42_12945</name>
</gene>
<dbReference type="Proteomes" id="UP001442841">
    <property type="component" value="Chromosome"/>
</dbReference>
<keyword evidence="2" id="KW-1185">Reference proteome</keyword>
<organism evidence="1 2">
    <name type="scientific">Ammonicoccus fulvus</name>
    <dbReference type="NCBI Taxonomy" id="3138240"/>
    <lineage>
        <taxon>Bacteria</taxon>
        <taxon>Bacillati</taxon>
        <taxon>Actinomycetota</taxon>
        <taxon>Actinomycetes</taxon>
        <taxon>Propionibacteriales</taxon>
        <taxon>Propionibacteriaceae</taxon>
        <taxon>Ammonicoccus</taxon>
    </lineage>
</organism>
<protein>
    <submittedName>
        <fullName evidence="1">Uncharacterized protein</fullName>
    </submittedName>
</protein>
<evidence type="ECO:0000313" key="1">
    <source>
        <dbReference type="EMBL" id="XAN08170.1"/>
    </source>
</evidence>
<reference evidence="1 2" key="1">
    <citation type="submission" date="2024-04" db="EMBL/GenBank/DDBJ databases">
        <title>Isolation of an actinomycete strain from pig manure.</title>
        <authorList>
            <person name="Gong T."/>
            <person name="Yu Z."/>
            <person name="An M."/>
            <person name="Wei C."/>
            <person name="Yang W."/>
            <person name="Liu L."/>
        </authorList>
    </citation>
    <scope>NUCLEOTIDE SEQUENCE [LARGE SCALE GENOMIC DNA]</scope>
    <source>
        <strain evidence="1 2">ZF39</strain>
    </source>
</reference>
<sequence length="81" mass="8849">MSNKRSEYGSLSDRVGRTPKPLPCHVWIDGSPGLLLEWRRTPDGTWSGRCVIADDGQAVEVWMAARRISPTAPDAGLDVEG</sequence>
<name>A0ABZ3FTX9_9ACTN</name>